<proteinExistence type="predicted"/>
<dbReference type="Proteomes" id="UP001059596">
    <property type="component" value="Unassembled WGS sequence"/>
</dbReference>
<feature type="region of interest" description="Disordered" evidence="1">
    <location>
        <begin position="1"/>
        <end position="62"/>
    </location>
</feature>
<sequence length="62" mass="7096">MHNLSDAGMSDTEQKDMDSFLNSKLERDSLPEDTPLPYYLAHKEPRSISPASEWDSQTLLKK</sequence>
<gene>
    <name evidence="2" type="ORF">M5D96_006422</name>
</gene>
<evidence type="ECO:0000313" key="3">
    <source>
        <dbReference type="Proteomes" id="UP001059596"/>
    </source>
</evidence>
<dbReference type="AlphaFoldDB" id="A0A9P9YNZ0"/>
<accession>A0A9P9YNZ0</accession>
<dbReference type="EMBL" id="JAMKOV010000004">
    <property type="protein sequence ID" value="KAI8040479.1"/>
    <property type="molecule type" value="Genomic_DNA"/>
</dbReference>
<organism evidence="2 3">
    <name type="scientific">Drosophila gunungcola</name>
    <name type="common">fruit fly</name>
    <dbReference type="NCBI Taxonomy" id="103775"/>
    <lineage>
        <taxon>Eukaryota</taxon>
        <taxon>Metazoa</taxon>
        <taxon>Ecdysozoa</taxon>
        <taxon>Arthropoda</taxon>
        <taxon>Hexapoda</taxon>
        <taxon>Insecta</taxon>
        <taxon>Pterygota</taxon>
        <taxon>Neoptera</taxon>
        <taxon>Endopterygota</taxon>
        <taxon>Diptera</taxon>
        <taxon>Brachycera</taxon>
        <taxon>Muscomorpha</taxon>
        <taxon>Ephydroidea</taxon>
        <taxon>Drosophilidae</taxon>
        <taxon>Drosophila</taxon>
        <taxon>Sophophora</taxon>
    </lineage>
</organism>
<feature type="compositionally biased region" description="Basic and acidic residues" evidence="1">
    <location>
        <begin position="12"/>
        <end position="30"/>
    </location>
</feature>
<keyword evidence="3" id="KW-1185">Reference proteome</keyword>
<evidence type="ECO:0000256" key="1">
    <source>
        <dbReference type="SAM" id="MobiDB-lite"/>
    </source>
</evidence>
<reference evidence="2" key="1">
    <citation type="journal article" date="2023" name="Genome Biol. Evol.">
        <title>Long-read-based Genome Assembly of Drosophila gunungcola Reveals Fewer Chemosensory Genes in Flower-breeding Species.</title>
        <authorList>
            <person name="Negi A."/>
            <person name="Liao B.Y."/>
            <person name="Yeh S.D."/>
        </authorList>
    </citation>
    <scope>NUCLEOTIDE SEQUENCE</scope>
    <source>
        <strain evidence="2">Sukarami</strain>
    </source>
</reference>
<protein>
    <submittedName>
        <fullName evidence="2">Uncharacterized protein</fullName>
    </submittedName>
</protein>
<name>A0A9P9YNZ0_9MUSC</name>
<comment type="caution">
    <text evidence="2">The sequence shown here is derived from an EMBL/GenBank/DDBJ whole genome shotgun (WGS) entry which is preliminary data.</text>
</comment>
<evidence type="ECO:0000313" key="2">
    <source>
        <dbReference type="EMBL" id="KAI8040479.1"/>
    </source>
</evidence>